<evidence type="ECO:0000313" key="1">
    <source>
        <dbReference type="Proteomes" id="UP000515156"/>
    </source>
</evidence>
<sequence length="148" mass="16834">MALEEEIETELRQLKKPRELPVNAQSAFAYISPTGIESKQQTYFCQAYEAGGHASTYDSIYKRPTGYDQKIHRDDREHAKHQGLDIHGQEIARPAAVLSSSIYGRYLERRVDPINRTFVRMGIIALDFYRKNGIIKSLEDGYGAVIPS</sequence>
<gene>
    <name evidence="2" type="primary">C1H5orf49</name>
</gene>
<dbReference type="PANTHER" id="PTHR34444">
    <property type="entry name" value="LOC361192"/>
    <property type="match status" value="1"/>
</dbReference>
<reference evidence="2" key="1">
    <citation type="submission" date="2025-08" db="UniProtKB">
        <authorList>
            <consortium name="RefSeq"/>
        </authorList>
    </citation>
    <scope>IDENTIFICATION</scope>
</reference>
<dbReference type="RefSeq" id="XP_030045879.1">
    <property type="nucleotide sequence ID" value="XM_030190019.1"/>
</dbReference>
<dbReference type="GeneID" id="115460187"/>
<protein>
    <submittedName>
        <fullName evidence="2">Uncharacterized protein C5orf49 homolog</fullName>
    </submittedName>
</protein>
<evidence type="ECO:0000313" key="2">
    <source>
        <dbReference type="RefSeq" id="XP_030045879.1"/>
    </source>
</evidence>
<dbReference type="InterPro" id="IPR027901">
    <property type="entry name" value="CFAP90"/>
</dbReference>
<dbReference type="InParanoid" id="A0A6P7X6T9"/>
<dbReference type="Pfam" id="PF15074">
    <property type="entry name" value="CFAP90"/>
    <property type="match status" value="1"/>
</dbReference>
<dbReference type="Proteomes" id="UP000515156">
    <property type="component" value="Chromosome 1"/>
</dbReference>
<dbReference type="CTD" id="134121"/>
<organism evidence="1 2">
    <name type="scientific">Microcaecilia unicolor</name>
    <dbReference type="NCBI Taxonomy" id="1415580"/>
    <lineage>
        <taxon>Eukaryota</taxon>
        <taxon>Metazoa</taxon>
        <taxon>Chordata</taxon>
        <taxon>Craniata</taxon>
        <taxon>Vertebrata</taxon>
        <taxon>Euteleostomi</taxon>
        <taxon>Amphibia</taxon>
        <taxon>Gymnophiona</taxon>
        <taxon>Siphonopidae</taxon>
        <taxon>Microcaecilia</taxon>
    </lineage>
</organism>
<name>A0A6P7X6T9_9AMPH</name>
<dbReference type="OrthoDB" id="10057935at2759"/>
<accession>A0A6P7X6T9</accession>
<dbReference type="FunCoup" id="A0A6P7X6T9">
    <property type="interactions" value="51"/>
</dbReference>
<proteinExistence type="predicted"/>
<dbReference type="PANTHER" id="PTHR34444:SF1">
    <property type="entry name" value="CILIA- AND FLAGELLA-ASSOCIATED PROTEIN 90"/>
    <property type="match status" value="1"/>
</dbReference>
<dbReference type="AlphaFoldDB" id="A0A6P7X6T9"/>
<dbReference type="KEGG" id="muo:115460187"/>
<keyword evidence="1" id="KW-1185">Reference proteome</keyword>